<evidence type="ECO:0000256" key="5">
    <source>
        <dbReference type="PROSITE-ProRule" id="PRU00335"/>
    </source>
</evidence>
<dbReference type="InterPro" id="IPR036271">
    <property type="entry name" value="Tet_transcr_reg_TetR-rel_C_sf"/>
</dbReference>
<proteinExistence type="predicted"/>
<evidence type="ECO:0000256" key="2">
    <source>
        <dbReference type="ARBA" id="ARBA00023015"/>
    </source>
</evidence>
<keyword evidence="8" id="KW-1185">Reference proteome</keyword>
<gene>
    <name evidence="7" type="ORF">NDK47_23005</name>
</gene>
<organism evidence="7 8">
    <name type="scientific">Brevibacillus ruminantium</name>
    <dbReference type="NCBI Taxonomy" id="2950604"/>
    <lineage>
        <taxon>Bacteria</taxon>
        <taxon>Bacillati</taxon>
        <taxon>Bacillota</taxon>
        <taxon>Bacilli</taxon>
        <taxon>Bacillales</taxon>
        <taxon>Paenibacillaceae</taxon>
        <taxon>Brevibacillus</taxon>
    </lineage>
</organism>
<dbReference type="PANTHER" id="PTHR30055:SF175">
    <property type="entry name" value="HTH-TYPE TRANSCRIPTIONAL REPRESSOR KSTR2"/>
    <property type="match status" value="1"/>
</dbReference>
<feature type="domain" description="HTH tetR-type" evidence="6">
    <location>
        <begin position="1"/>
        <end position="58"/>
    </location>
</feature>
<reference evidence="7" key="1">
    <citation type="submission" date="2022-06" db="EMBL/GenBank/DDBJ databases">
        <title>Genome sequencing of Brevibacillus sp. BB3-R1.</title>
        <authorList>
            <person name="Heo J."/>
            <person name="Lee D."/>
            <person name="Won M."/>
            <person name="Han B.-H."/>
            <person name="Hong S.-B."/>
            <person name="Kwon S.-W."/>
        </authorList>
    </citation>
    <scope>NUCLEOTIDE SEQUENCE</scope>
    <source>
        <strain evidence="7">BB3-R1</strain>
    </source>
</reference>
<dbReference type="PRINTS" id="PR00455">
    <property type="entry name" value="HTHTETR"/>
</dbReference>
<dbReference type="Gene3D" id="1.10.10.60">
    <property type="entry name" value="Homeodomain-like"/>
    <property type="match status" value="1"/>
</dbReference>
<dbReference type="RefSeq" id="WP_251872070.1">
    <property type="nucleotide sequence ID" value="NZ_CP098755.1"/>
</dbReference>
<dbReference type="PROSITE" id="PS50977">
    <property type="entry name" value="HTH_TETR_2"/>
    <property type="match status" value="1"/>
</dbReference>
<dbReference type="SUPFAM" id="SSF46689">
    <property type="entry name" value="Homeodomain-like"/>
    <property type="match status" value="1"/>
</dbReference>
<dbReference type="InterPro" id="IPR050109">
    <property type="entry name" value="HTH-type_TetR-like_transc_reg"/>
</dbReference>
<name>A0ABY4WCR2_9BACL</name>
<dbReference type="Gene3D" id="1.10.357.10">
    <property type="entry name" value="Tetracycline Repressor, domain 2"/>
    <property type="match status" value="1"/>
</dbReference>
<feature type="DNA-binding region" description="H-T-H motif" evidence="5">
    <location>
        <begin position="21"/>
        <end position="40"/>
    </location>
</feature>
<dbReference type="InterPro" id="IPR009057">
    <property type="entry name" value="Homeodomain-like_sf"/>
</dbReference>
<evidence type="ECO:0000259" key="6">
    <source>
        <dbReference type="PROSITE" id="PS50977"/>
    </source>
</evidence>
<dbReference type="EMBL" id="CP098755">
    <property type="protein sequence ID" value="USG64962.1"/>
    <property type="molecule type" value="Genomic_DNA"/>
</dbReference>
<dbReference type="Pfam" id="PF00440">
    <property type="entry name" value="TetR_N"/>
    <property type="match status" value="1"/>
</dbReference>
<keyword evidence="2" id="KW-0805">Transcription regulation</keyword>
<keyword evidence="4" id="KW-0804">Transcription</keyword>
<evidence type="ECO:0000256" key="4">
    <source>
        <dbReference type="ARBA" id="ARBA00023163"/>
    </source>
</evidence>
<dbReference type="SUPFAM" id="SSF48498">
    <property type="entry name" value="Tetracyclin repressor-like, C-terminal domain"/>
    <property type="match status" value="1"/>
</dbReference>
<evidence type="ECO:0000313" key="7">
    <source>
        <dbReference type="EMBL" id="USG64962.1"/>
    </source>
</evidence>
<accession>A0ABY4WCR2</accession>
<dbReference type="InterPro" id="IPR001647">
    <property type="entry name" value="HTH_TetR"/>
</dbReference>
<evidence type="ECO:0000256" key="1">
    <source>
        <dbReference type="ARBA" id="ARBA00022491"/>
    </source>
</evidence>
<keyword evidence="3 5" id="KW-0238">DNA-binding</keyword>
<sequence>MQDRIIQVAAREIQTKGLKFTMAELARQAGVSTKTLYGYYTSKEQLIEEIIVQTLKEMQEKEKEIMGQEEIDLAEKLRQVLVHVPNGFGNTHPLLWQELKRYYPEQWKLVEDCLEEGWDNVRSLLEKGMEQGQFERVSIPVFLQMYIAAIKQLMDRQFVAAINMTVSDALDAMVEILLHGIVRRHTATNEEE</sequence>
<protein>
    <submittedName>
        <fullName evidence="7">TetR/AcrR family transcriptional regulator</fullName>
    </submittedName>
</protein>
<evidence type="ECO:0000313" key="8">
    <source>
        <dbReference type="Proteomes" id="UP001056500"/>
    </source>
</evidence>
<evidence type="ECO:0000256" key="3">
    <source>
        <dbReference type="ARBA" id="ARBA00023125"/>
    </source>
</evidence>
<dbReference type="Proteomes" id="UP001056500">
    <property type="component" value="Chromosome"/>
</dbReference>
<dbReference type="PANTHER" id="PTHR30055">
    <property type="entry name" value="HTH-TYPE TRANSCRIPTIONAL REGULATOR RUTR"/>
    <property type="match status" value="1"/>
</dbReference>
<keyword evidence="1" id="KW-0678">Repressor</keyword>